<protein>
    <submittedName>
        <fullName evidence="2">Uncharacterized protein</fullName>
    </submittedName>
</protein>
<dbReference type="EMBL" id="JAEAOA010002189">
    <property type="protein sequence ID" value="KAK3578450.1"/>
    <property type="molecule type" value="Genomic_DNA"/>
</dbReference>
<keyword evidence="3" id="KW-1185">Reference proteome</keyword>
<dbReference type="Proteomes" id="UP001195483">
    <property type="component" value="Unassembled WGS sequence"/>
</dbReference>
<sequence length="111" mass="12972">MIVQELNVVYITFNLFIPSPNSSTKKYFHTSEHLEGVGHEVQFLHHLYIQVVSTSLTAIHVHFIYMAALFANIYHDPKPLTCLKISAFLIIRYFNIRYIWYLNISSISLLL</sequence>
<reference evidence="2" key="3">
    <citation type="submission" date="2023-05" db="EMBL/GenBank/DDBJ databases">
        <authorList>
            <person name="Smith C.H."/>
        </authorList>
    </citation>
    <scope>NUCLEOTIDE SEQUENCE</scope>
    <source>
        <strain evidence="2">CHS0354</strain>
        <tissue evidence="2">Mantle</tissue>
    </source>
</reference>
<organism evidence="2 3">
    <name type="scientific">Potamilus streckersoni</name>
    <dbReference type="NCBI Taxonomy" id="2493646"/>
    <lineage>
        <taxon>Eukaryota</taxon>
        <taxon>Metazoa</taxon>
        <taxon>Spiralia</taxon>
        <taxon>Lophotrochozoa</taxon>
        <taxon>Mollusca</taxon>
        <taxon>Bivalvia</taxon>
        <taxon>Autobranchia</taxon>
        <taxon>Heteroconchia</taxon>
        <taxon>Palaeoheterodonta</taxon>
        <taxon>Unionida</taxon>
        <taxon>Unionoidea</taxon>
        <taxon>Unionidae</taxon>
        <taxon>Ambleminae</taxon>
        <taxon>Lampsilini</taxon>
        <taxon>Potamilus</taxon>
    </lineage>
</organism>
<reference evidence="2" key="2">
    <citation type="journal article" date="2021" name="Genome Biol. Evol.">
        <title>Developing a high-quality reference genome for a parasitic bivalve with doubly uniparental inheritance (Bivalvia: Unionida).</title>
        <authorList>
            <person name="Smith C.H."/>
        </authorList>
    </citation>
    <scope>NUCLEOTIDE SEQUENCE</scope>
    <source>
        <strain evidence="2">CHS0354</strain>
        <tissue evidence="2">Mantle</tissue>
    </source>
</reference>
<comment type="caution">
    <text evidence="2">The sequence shown here is derived from an EMBL/GenBank/DDBJ whole genome shotgun (WGS) entry which is preliminary data.</text>
</comment>
<evidence type="ECO:0000313" key="2">
    <source>
        <dbReference type="EMBL" id="KAK3578450.1"/>
    </source>
</evidence>
<keyword evidence="1" id="KW-0472">Membrane</keyword>
<gene>
    <name evidence="2" type="ORF">CHS0354_037433</name>
</gene>
<proteinExistence type="predicted"/>
<reference evidence="2" key="1">
    <citation type="journal article" date="2021" name="Genome Biol. Evol.">
        <title>A High-Quality Reference Genome for a Parasitic Bivalve with Doubly Uniparental Inheritance (Bivalvia: Unionida).</title>
        <authorList>
            <person name="Smith C.H."/>
        </authorList>
    </citation>
    <scope>NUCLEOTIDE SEQUENCE</scope>
    <source>
        <strain evidence="2">CHS0354</strain>
    </source>
</reference>
<name>A0AAE0RS16_9BIVA</name>
<feature type="transmembrane region" description="Helical" evidence="1">
    <location>
        <begin position="82"/>
        <end position="101"/>
    </location>
</feature>
<feature type="transmembrane region" description="Helical" evidence="1">
    <location>
        <begin position="47"/>
        <end position="70"/>
    </location>
</feature>
<evidence type="ECO:0000256" key="1">
    <source>
        <dbReference type="SAM" id="Phobius"/>
    </source>
</evidence>
<evidence type="ECO:0000313" key="3">
    <source>
        <dbReference type="Proteomes" id="UP001195483"/>
    </source>
</evidence>
<keyword evidence="1" id="KW-0812">Transmembrane</keyword>
<keyword evidence="1" id="KW-1133">Transmembrane helix</keyword>
<accession>A0AAE0RS16</accession>
<dbReference type="AlphaFoldDB" id="A0AAE0RS16"/>